<evidence type="ECO:0000313" key="2">
    <source>
        <dbReference type="EMBL" id="OOQ49270.1"/>
    </source>
</evidence>
<protein>
    <recommendedName>
        <fullName evidence="6">Lipoprotein</fullName>
    </recommendedName>
</protein>
<organism evidence="3 5">
    <name type="scientific">Streptomyces antibioticus</name>
    <dbReference type="NCBI Taxonomy" id="1890"/>
    <lineage>
        <taxon>Bacteria</taxon>
        <taxon>Bacillati</taxon>
        <taxon>Actinomycetota</taxon>
        <taxon>Actinomycetes</taxon>
        <taxon>Kitasatosporales</taxon>
        <taxon>Streptomycetaceae</taxon>
        <taxon>Streptomyces</taxon>
    </lineage>
</organism>
<evidence type="ECO:0000256" key="1">
    <source>
        <dbReference type="SAM" id="SignalP"/>
    </source>
</evidence>
<name>A0AAE6YCL0_STRAT</name>
<evidence type="ECO:0000313" key="3">
    <source>
        <dbReference type="EMBL" id="QIT46239.1"/>
    </source>
</evidence>
<feature type="signal peptide" evidence="1">
    <location>
        <begin position="1"/>
        <end position="19"/>
    </location>
</feature>
<gene>
    <name evidence="2" type="ORF">AFM16_23730</name>
    <name evidence="3" type="ORF">HCX60_24155</name>
</gene>
<dbReference type="RefSeq" id="WP_078634577.1">
    <property type="nucleotide sequence ID" value="NZ_CM007717.1"/>
</dbReference>
<keyword evidence="4" id="KW-1185">Reference proteome</keyword>
<accession>A0AAE6YCL0</accession>
<keyword evidence="1" id="KW-0732">Signal</keyword>
<evidence type="ECO:0000313" key="4">
    <source>
        <dbReference type="Proteomes" id="UP000190306"/>
    </source>
</evidence>
<dbReference type="AlphaFoldDB" id="A0AAE6YCL0"/>
<dbReference type="EMBL" id="LHQL01000011">
    <property type="protein sequence ID" value="OOQ49270.1"/>
    <property type="molecule type" value="Genomic_DNA"/>
</dbReference>
<evidence type="ECO:0008006" key="6">
    <source>
        <dbReference type="Google" id="ProtNLM"/>
    </source>
</evidence>
<feature type="chain" id="PRO_5042191238" description="Lipoprotein" evidence="1">
    <location>
        <begin position="20"/>
        <end position="306"/>
    </location>
</feature>
<reference evidence="3 5" key="2">
    <citation type="submission" date="2020-03" db="EMBL/GenBank/DDBJ databases">
        <title>Is there a link between lipid content and antibiotic production in Streptomyces?</title>
        <authorList>
            <person name="David M."/>
            <person name="Lejeune C."/>
            <person name="Abreu S."/>
            <person name="Thibessard A."/>
            <person name="Leblond P."/>
            <person name="Chaminade P."/>
            <person name="Virolle M.-J."/>
        </authorList>
    </citation>
    <scope>NUCLEOTIDE SEQUENCE [LARGE SCALE GENOMIC DNA]</scope>
    <source>
        <strain evidence="3 5">DSM 41481</strain>
    </source>
</reference>
<dbReference type="EMBL" id="CP050692">
    <property type="protein sequence ID" value="QIT46239.1"/>
    <property type="molecule type" value="Genomic_DNA"/>
</dbReference>
<sequence length="306" mass="33746">MRRALAALCAVAAVTGVVATGCGTGTDDPAAARQDRPRPLTWQQELRIEDAQQRLTARCMERHGFSYAEDRTLTLRESMPVRYVQDDVAWAEAYGYGGRIEARQERRRLHHPVAVYRQGLSPARRAAFDEALDGGDRFQVLSAKLPGSGREVRKRLGGCTAEAEKALYGDPGTWFRVSKTATGLNALYADDLLRDRRLTDAVAAWSRCMEKAGLSYPDPQAARDAVRENTARLGPAGAGRAFATEKATAVADARCARATSLRSVAAARETSYVDRLPSRYGEALDTYRRLQRQAYDRAVRIVPQRA</sequence>
<dbReference type="Proteomes" id="UP000502504">
    <property type="component" value="Chromosome"/>
</dbReference>
<dbReference type="PROSITE" id="PS51257">
    <property type="entry name" value="PROKAR_LIPOPROTEIN"/>
    <property type="match status" value="1"/>
</dbReference>
<proteinExistence type="predicted"/>
<reference evidence="2 4" key="1">
    <citation type="submission" date="2015-07" db="EMBL/GenBank/DDBJ databases">
        <title>Draft Genome Sequence of Streptomyces antibioticus, IMRU 3720 reveals insights in the evolution of actinomycin biosynthetic gene clusters in Streptomyces.</title>
        <authorList>
            <person name="Crnovcic I."/>
            <person name="Ruckert C."/>
            <person name="Kalinowksi J."/>
            <person name="Keller U."/>
        </authorList>
    </citation>
    <scope>NUCLEOTIDE SEQUENCE [LARGE SCALE GENOMIC DNA]</scope>
    <source>
        <strain evidence="2 4">DSM 41481</strain>
    </source>
</reference>
<dbReference type="Proteomes" id="UP000190306">
    <property type="component" value="Chromosome"/>
</dbReference>
<evidence type="ECO:0000313" key="5">
    <source>
        <dbReference type="Proteomes" id="UP000502504"/>
    </source>
</evidence>